<dbReference type="GeneID" id="19250209"/>
<keyword evidence="6" id="KW-1185">Reference proteome</keyword>
<accession>E9E7Q0</accession>
<keyword evidence="2" id="KW-0597">Phosphoprotein</keyword>
<dbReference type="Gene3D" id="3.30.300.30">
    <property type="match status" value="1"/>
</dbReference>
<dbReference type="CDD" id="cd05918">
    <property type="entry name" value="A_NRPS_SidN3_like"/>
    <property type="match status" value="1"/>
</dbReference>
<keyword evidence="1" id="KW-0596">Phosphopantetheine</keyword>
<dbReference type="GO" id="GO:0043041">
    <property type="term" value="P:amino acid activation for nonribosomal peptide biosynthetic process"/>
    <property type="evidence" value="ECO:0007669"/>
    <property type="project" value="TreeGrafter"/>
</dbReference>
<dbReference type="PANTHER" id="PTHR45527">
    <property type="entry name" value="NONRIBOSOMAL PEPTIDE SYNTHETASE"/>
    <property type="match status" value="1"/>
</dbReference>
<protein>
    <submittedName>
        <fullName evidence="5">Aminoadipate-semialdehyde dehydrogenase, putative</fullName>
    </submittedName>
</protein>
<sequence>MASSGIMSRADIEESVLADVAKFCNTPVTAIEDLYECTPSQIHMIHETKPEVYQFVLTFGPGASIERFSEALQGVISKNPTLRTRFAKCHLGTLQVVLGVEEIPIRPSGDVDQYLRGSRADGLWLGVPLFRAAFLGRNFVATIHHAVMDYWSWFTMFNVDVAAAYYGHATPERPAFKEFVAHCRAIDDSEAKSFWASRFRGIPAAFPSFKSGCSDKVRRAMTREVAFRRMSGEEVHAQMPYYIEAAWAITSSIYTGNDSVSYGYLLSGRSSSSNGFQGTLGPTVTEVPVQVDLHRNMTVGQLIKNRALSLRQLQAHPAVHWGISKINAASQASKHAASYRTLLNILPELPAAGGNTDIKLDRMVSVEAPFPLHLIFSINDGGFIIDPRFDPEAISEVQLNQVLNQFEYVLQLLTEAAPKTKLSSLKLLNPHDRQRISTWNARVVEKSAKPIHELFRDQVRVRPDATAVEASDGTADYRLLDQMTDRLAQELRRRGVVRSVAVALVFERSLWAVVAMLGILKAGGICVPLDKNDNIEDRAAICSRVGVKLVLTSSTEYSKSVGLAVDIFSVGADSVSSILDAPSAVVSNMSSPADIAYILFTSGNGGESQGMVFQHRSLVSSLKSQAQALSWQPGSRLLHMAPYVSSWSVYEVLGMLLSGGCLCVSTDSDLEHSLSRAIQVTQPNWAILPSGELGKLLPGNAPSLQSIVCTGEPLQSKVMTTWNHAARLFRGWGACEASLLSTLSGVNSASLDVDCVGFPIGCSVWIVNPQNIHDLAPIGSTGELLIGGSGVAQGYFGDGLKTAASFIAPPQWASLFAAGSSKFYRTGDLGRYNPDGSIVLVGRRSSRVKIKGRTVQLEELERKLLGCDELSHVVMLTQISAGRTVVVAVVCLSDARLPTTRTLQRLPRPHKQIVDRSLAVVEEYAQAALPSEAVPTIWIAVEWLPWGNTRNVDRDRIRRWLNTSKNLLSSADLSTT</sequence>
<evidence type="ECO:0000259" key="3">
    <source>
        <dbReference type="Pfam" id="PF00501"/>
    </source>
</evidence>
<feature type="domain" description="Condensation" evidence="4">
    <location>
        <begin position="32"/>
        <end position="436"/>
    </location>
</feature>
<dbReference type="Pfam" id="PF00501">
    <property type="entry name" value="AMP-binding"/>
    <property type="match status" value="1"/>
</dbReference>
<evidence type="ECO:0000313" key="6">
    <source>
        <dbReference type="Proteomes" id="UP000002499"/>
    </source>
</evidence>
<dbReference type="InterPro" id="IPR000873">
    <property type="entry name" value="AMP-dep_synth/lig_dom"/>
</dbReference>
<dbReference type="GO" id="GO:0005737">
    <property type="term" value="C:cytoplasm"/>
    <property type="evidence" value="ECO:0007669"/>
    <property type="project" value="TreeGrafter"/>
</dbReference>
<dbReference type="OMA" id="DYWSIDK"/>
<evidence type="ECO:0000256" key="1">
    <source>
        <dbReference type="ARBA" id="ARBA00022450"/>
    </source>
</evidence>
<dbReference type="GO" id="GO:0031177">
    <property type="term" value="F:phosphopantetheine binding"/>
    <property type="evidence" value="ECO:0007669"/>
    <property type="project" value="TreeGrafter"/>
</dbReference>
<dbReference type="AlphaFoldDB" id="E9E7Q0"/>
<dbReference type="HOGENOM" id="CLU_000022_2_12_1"/>
<name>E9E7Q0_METAQ</name>
<proteinExistence type="predicted"/>
<dbReference type="Gene3D" id="3.40.50.12780">
    <property type="entry name" value="N-terminal domain of ligase-like"/>
    <property type="match status" value="1"/>
</dbReference>
<dbReference type="GO" id="GO:0003824">
    <property type="term" value="F:catalytic activity"/>
    <property type="evidence" value="ECO:0007669"/>
    <property type="project" value="InterPro"/>
</dbReference>
<evidence type="ECO:0000313" key="5">
    <source>
        <dbReference type="EMBL" id="EFY88034.1"/>
    </source>
</evidence>
<dbReference type="PANTHER" id="PTHR45527:SF12">
    <property type="entry name" value="NONRIBOSOMAL PEPTIDE SYNTHETASE IVOA"/>
    <property type="match status" value="1"/>
</dbReference>
<dbReference type="GO" id="GO:0044550">
    <property type="term" value="P:secondary metabolite biosynthetic process"/>
    <property type="evidence" value="ECO:0007669"/>
    <property type="project" value="TreeGrafter"/>
</dbReference>
<dbReference type="Pfam" id="PF00668">
    <property type="entry name" value="Condensation"/>
    <property type="match status" value="1"/>
</dbReference>
<dbReference type="OrthoDB" id="4937939at2759"/>
<dbReference type="Proteomes" id="UP000002499">
    <property type="component" value="Unassembled WGS sequence"/>
</dbReference>
<dbReference type="InterPro" id="IPR042099">
    <property type="entry name" value="ANL_N_sf"/>
</dbReference>
<dbReference type="STRING" id="655827.E9E7Q0"/>
<dbReference type="SUPFAM" id="SSF56801">
    <property type="entry name" value="Acetyl-CoA synthetase-like"/>
    <property type="match status" value="1"/>
</dbReference>
<dbReference type="InterPro" id="IPR001242">
    <property type="entry name" value="Condensation_dom"/>
</dbReference>
<dbReference type="Gene3D" id="3.30.559.10">
    <property type="entry name" value="Chloramphenicol acetyltransferase-like domain"/>
    <property type="match status" value="1"/>
</dbReference>
<dbReference type="InterPro" id="IPR023213">
    <property type="entry name" value="CAT-like_dom_sf"/>
</dbReference>
<dbReference type="InParanoid" id="E9E7Q0"/>
<dbReference type="InterPro" id="IPR045851">
    <property type="entry name" value="AMP-bd_C_sf"/>
</dbReference>
<dbReference type="Gene3D" id="3.30.559.30">
    <property type="entry name" value="Nonribosomal peptide synthetase, condensation domain"/>
    <property type="match status" value="1"/>
</dbReference>
<dbReference type="EMBL" id="GL698517">
    <property type="protein sequence ID" value="EFY88034.1"/>
    <property type="molecule type" value="Genomic_DNA"/>
</dbReference>
<gene>
    <name evidence="5" type="ORF">MAC_05898</name>
</gene>
<dbReference type="KEGG" id="maw:19250209"/>
<feature type="domain" description="AMP-dependent synthetase/ligase" evidence="3">
    <location>
        <begin position="455"/>
        <end position="796"/>
    </location>
</feature>
<evidence type="ECO:0000259" key="4">
    <source>
        <dbReference type="Pfam" id="PF00668"/>
    </source>
</evidence>
<organism evidence="6">
    <name type="scientific">Metarhizium acridum (strain CQMa 102)</name>
    <dbReference type="NCBI Taxonomy" id="655827"/>
    <lineage>
        <taxon>Eukaryota</taxon>
        <taxon>Fungi</taxon>
        <taxon>Dikarya</taxon>
        <taxon>Ascomycota</taxon>
        <taxon>Pezizomycotina</taxon>
        <taxon>Sordariomycetes</taxon>
        <taxon>Hypocreomycetidae</taxon>
        <taxon>Hypocreales</taxon>
        <taxon>Clavicipitaceae</taxon>
        <taxon>Metarhizium</taxon>
    </lineage>
</organism>
<evidence type="ECO:0000256" key="2">
    <source>
        <dbReference type="ARBA" id="ARBA00022553"/>
    </source>
</evidence>
<dbReference type="SUPFAM" id="SSF52777">
    <property type="entry name" value="CoA-dependent acyltransferases"/>
    <property type="match status" value="2"/>
</dbReference>
<dbReference type="eggNOG" id="KOG1178">
    <property type="taxonomic scope" value="Eukaryota"/>
</dbReference>
<reference evidence="5 6" key="1">
    <citation type="journal article" date="2011" name="PLoS Genet.">
        <title>Genome sequencing and comparative transcriptomics of the model entomopathogenic fungi Metarhizium anisopliae and M. acridum.</title>
        <authorList>
            <person name="Gao Q."/>
            <person name="Jin K."/>
            <person name="Ying S.H."/>
            <person name="Zhang Y."/>
            <person name="Xiao G."/>
            <person name="Shang Y."/>
            <person name="Duan Z."/>
            <person name="Hu X."/>
            <person name="Xie X.Q."/>
            <person name="Zhou G."/>
            <person name="Peng G."/>
            <person name="Luo Z."/>
            <person name="Huang W."/>
            <person name="Wang B."/>
            <person name="Fang W."/>
            <person name="Wang S."/>
            <person name="Zhong Y."/>
            <person name="Ma L.J."/>
            <person name="St Leger R.J."/>
            <person name="Zhao G.P."/>
            <person name="Pei Y."/>
            <person name="Feng M.G."/>
            <person name="Xia Y."/>
            <person name="Wang C."/>
        </authorList>
    </citation>
    <scope>NUCLEOTIDE SEQUENCE [LARGE SCALE GENOMIC DNA]</scope>
    <source>
        <strain evidence="5 6">CQMa 102</strain>
    </source>
</reference>